<comment type="subcellular location">
    <subcellularLocation>
        <location evidence="2">Cytoplasm</location>
    </subcellularLocation>
</comment>
<dbReference type="STRING" id="152268.A6K24_10080"/>
<name>A0A179SMQ0_9BACI</name>
<dbReference type="Proteomes" id="UP000078534">
    <property type="component" value="Unassembled WGS sequence"/>
</dbReference>
<dbReference type="EMBL" id="LWSG01000043">
    <property type="protein sequence ID" value="OAS82966.1"/>
    <property type="molecule type" value="Genomic_DNA"/>
</dbReference>
<reference evidence="4" key="1">
    <citation type="submission" date="2016-04" db="EMBL/GenBank/DDBJ databases">
        <authorList>
            <person name="Lyu Z."/>
            <person name="Lyu W."/>
        </authorList>
    </citation>
    <scope>NUCLEOTIDE SEQUENCE [LARGE SCALE GENOMIC DNA]</scope>
    <source>
        <strain evidence="4">C44</strain>
    </source>
</reference>
<comment type="caution">
    <text evidence="3">The sequence shown here is derived from an EMBL/GenBank/DDBJ whole genome shotgun (WGS) entry which is preliminary data.</text>
</comment>
<organism evidence="3 4">
    <name type="scientific">Metabacillus litoralis</name>
    <dbReference type="NCBI Taxonomy" id="152268"/>
    <lineage>
        <taxon>Bacteria</taxon>
        <taxon>Bacillati</taxon>
        <taxon>Bacillota</taxon>
        <taxon>Bacilli</taxon>
        <taxon>Bacillales</taxon>
        <taxon>Bacillaceae</taxon>
        <taxon>Metabacillus</taxon>
    </lineage>
</organism>
<accession>A0A179SMQ0</accession>
<protein>
    <recommendedName>
        <fullName evidence="2">PF03932 family protein CutC</fullName>
    </recommendedName>
</protein>
<dbReference type="GO" id="GO:0005507">
    <property type="term" value="F:copper ion binding"/>
    <property type="evidence" value="ECO:0007669"/>
    <property type="project" value="TreeGrafter"/>
</dbReference>
<dbReference type="Gene3D" id="3.20.20.380">
    <property type="entry name" value="Copper homeostasis (CutC) domain"/>
    <property type="match status" value="1"/>
</dbReference>
<dbReference type="Pfam" id="PF03932">
    <property type="entry name" value="CutC"/>
    <property type="match status" value="1"/>
</dbReference>
<evidence type="ECO:0000256" key="1">
    <source>
        <dbReference type="ARBA" id="ARBA00007768"/>
    </source>
</evidence>
<keyword evidence="2" id="KW-0963">Cytoplasm</keyword>
<dbReference type="AlphaFoldDB" id="A0A179SMQ0"/>
<comment type="caution">
    <text evidence="2">Once thought to be involved in copper homeostasis, experiments in E.coli have shown this is not the case.</text>
</comment>
<dbReference type="InterPro" id="IPR005627">
    <property type="entry name" value="CutC-like"/>
</dbReference>
<dbReference type="HAMAP" id="MF_00795">
    <property type="entry name" value="CutC"/>
    <property type="match status" value="1"/>
</dbReference>
<evidence type="ECO:0000313" key="4">
    <source>
        <dbReference type="Proteomes" id="UP000078534"/>
    </source>
</evidence>
<gene>
    <name evidence="2" type="primary">cutC</name>
    <name evidence="3" type="ORF">A6K24_10080</name>
</gene>
<dbReference type="OrthoDB" id="9815677at2"/>
<dbReference type="PANTHER" id="PTHR12598">
    <property type="entry name" value="COPPER HOMEOSTASIS PROTEIN CUTC"/>
    <property type="match status" value="1"/>
</dbReference>
<keyword evidence="4" id="KW-1185">Reference proteome</keyword>
<dbReference type="InterPro" id="IPR036822">
    <property type="entry name" value="CutC-like_dom_sf"/>
</dbReference>
<proteinExistence type="inferred from homology"/>
<sequence>MSKVEVIVLNQEDAKIAEAYGADRLELVSAISEGGLTPSFGAIKSVVNSVNIPVMVMIRPHSYSFVYQKEEWEMMKKDIKAARELGAAGIVFGALTEEKLVDFELLAMVVEEAKGLSITFHRAIDESNPQEIYQSLCGSPYKIDQVLTSGGKPTVMKGLDMLCNLMKESVQSTENPVIMPGSGLDQNNIQFIHQTLQAKEYHFGSGVRIEGDFRQSINGRILQKIKDIIVS</sequence>
<dbReference type="RefSeq" id="WP_066338116.1">
    <property type="nucleotide sequence ID" value="NZ_LWSG01000043.1"/>
</dbReference>
<comment type="similarity">
    <text evidence="1 2">Belongs to the CutC family.</text>
</comment>
<dbReference type="PANTHER" id="PTHR12598:SF0">
    <property type="entry name" value="COPPER HOMEOSTASIS PROTEIN CUTC HOMOLOG"/>
    <property type="match status" value="1"/>
</dbReference>
<evidence type="ECO:0000313" key="3">
    <source>
        <dbReference type="EMBL" id="OAS82966.1"/>
    </source>
</evidence>
<dbReference type="SUPFAM" id="SSF110395">
    <property type="entry name" value="CutC-like"/>
    <property type="match status" value="1"/>
</dbReference>
<evidence type="ECO:0000256" key="2">
    <source>
        <dbReference type="HAMAP-Rule" id="MF_00795"/>
    </source>
</evidence>
<dbReference type="GO" id="GO:0005737">
    <property type="term" value="C:cytoplasm"/>
    <property type="evidence" value="ECO:0007669"/>
    <property type="project" value="UniProtKB-SubCell"/>
</dbReference>